<dbReference type="SUPFAM" id="SSF52058">
    <property type="entry name" value="L domain-like"/>
    <property type="match status" value="1"/>
</dbReference>
<dbReference type="AlphaFoldDB" id="A0AAD7ISA0"/>
<keyword evidence="2" id="KW-1185">Reference proteome</keyword>
<evidence type="ECO:0000313" key="2">
    <source>
        <dbReference type="Proteomes" id="UP001215280"/>
    </source>
</evidence>
<gene>
    <name evidence="1" type="ORF">DFH07DRAFT_775756</name>
</gene>
<dbReference type="Proteomes" id="UP001215280">
    <property type="component" value="Unassembled WGS sequence"/>
</dbReference>
<comment type="caution">
    <text evidence="1">The sequence shown here is derived from an EMBL/GenBank/DDBJ whole genome shotgun (WGS) entry which is preliminary data.</text>
</comment>
<evidence type="ECO:0000313" key="1">
    <source>
        <dbReference type="EMBL" id="KAJ7748301.1"/>
    </source>
</evidence>
<organism evidence="1 2">
    <name type="scientific">Mycena maculata</name>
    <dbReference type="NCBI Taxonomy" id="230809"/>
    <lineage>
        <taxon>Eukaryota</taxon>
        <taxon>Fungi</taxon>
        <taxon>Dikarya</taxon>
        <taxon>Basidiomycota</taxon>
        <taxon>Agaricomycotina</taxon>
        <taxon>Agaricomycetes</taxon>
        <taxon>Agaricomycetidae</taxon>
        <taxon>Agaricales</taxon>
        <taxon>Marasmiineae</taxon>
        <taxon>Mycenaceae</taxon>
        <taxon>Mycena</taxon>
    </lineage>
</organism>
<proteinExistence type="predicted"/>
<name>A0AAD7ISA0_9AGAR</name>
<accession>A0AAD7ISA0</accession>
<protein>
    <submittedName>
        <fullName evidence="1">Uncharacterized protein</fullName>
    </submittedName>
</protein>
<sequence>MSQFYAYTIAPSLRRLAINNLPFPWKRTDLIHEVNNLYVLDIPPDAWPDAVIMARFLSSGNNISTLSLNTSGMCFAEDTEVFTLPSLTTLIITFGSLSIIKLLGKASAPKLDHITFSQVDSGHWQMALDIQGIHRVPELVPRILQTLKSLETLIIPTNTSEWTSVLLSDTSAVPSPKHLDAGTVQQGLVAMRPQWPKAQVAVLWGTRQGPKRPLFGLAL</sequence>
<dbReference type="EMBL" id="JARJLG010000090">
    <property type="protein sequence ID" value="KAJ7748301.1"/>
    <property type="molecule type" value="Genomic_DNA"/>
</dbReference>
<reference evidence="1" key="1">
    <citation type="submission" date="2023-03" db="EMBL/GenBank/DDBJ databases">
        <title>Massive genome expansion in bonnet fungi (Mycena s.s.) driven by repeated elements and novel gene families across ecological guilds.</title>
        <authorList>
            <consortium name="Lawrence Berkeley National Laboratory"/>
            <person name="Harder C.B."/>
            <person name="Miyauchi S."/>
            <person name="Viragh M."/>
            <person name="Kuo A."/>
            <person name="Thoen E."/>
            <person name="Andreopoulos B."/>
            <person name="Lu D."/>
            <person name="Skrede I."/>
            <person name="Drula E."/>
            <person name="Henrissat B."/>
            <person name="Morin E."/>
            <person name="Kohler A."/>
            <person name="Barry K."/>
            <person name="LaButti K."/>
            <person name="Morin E."/>
            <person name="Salamov A."/>
            <person name="Lipzen A."/>
            <person name="Mereny Z."/>
            <person name="Hegedus B."/>
            <person name="Baldrian P."/>
            <person name="Stursova M."/>
            <person name="Weitz H."/>
            <person name="Taylor A."/>
            <person name="Grigoriev I.V."/>
            <person name="Nagy L.G."/>
            <person name="Martin F."/>
            <person name="Kauserud H."/>
        </authorList>
    </citation>
    <scope>NUCLEOTIDE SEQUENCE</scope>
    <source>
        <strain evidence="1">CBHHK188m</strain>
    </source>
</reference>